<organism evidence="6">
    <name type="scientific">Percolomonas cosmopolitus</name>
    <dbReference type="NCBI Taxonomy" id="63605"/>
    <lineage>
        <taxon>Eukaryota</taxon>
        <taxon>Discoba</taxon>
        <taxon>Heterolobosea</taxon>
        <taxon>Tetramitia</taxon>
        <taxon>Eutetramitia</taxon>
        <taxon>Percolomonadidae</taxon>
        <taxon>Percolomonas</taxon>
    </lineage>
</organism>
<feature type="region of interest" description="Disordered" evidence="4">
    <location>
        <begin position="467"/>
        <end position="516"/>
    </location>
</feature>
<feature type="compositionally biased region" description="Basic and acidic residues" evidence="4">
    <location>
        <begin position="362"/>
        <end position="404"/>
    </location>
</feature>
<evidence type="ECO:0000256" key="1">
    <source>
        <dbReference type="ARBA" id="ARBA00022553"/>
    </source>
</evidence>
<dbReference type="GO" id="GO:0005737">
    <property type="term" value="C:cytoplasm"/>
    <property type="evidence" value="ECO:0007669"/>
    <property type="project" value="TreeGrafter"/>
</dbReference>
<keyword evidence="1" id="KW-0597">Phosphoprotein</keyword>
<feature type="domain" description="WH2" evidence="5">
    <location>
        <begin position="451"/>
        <end position="469"/>
    </location>
</feature>
<evidence type="ECO:0000313" key="6">
    <source>
        <dbReference type="EMBL" id="CAD9082067.1"/>
    </source>
</evidence>
<dbReference type="EMBL" id="HBGD01006397">
    <property type="protein sequence ID" value="CAD9082067.1"/>
    <property type="molecule type" value="Transcribed_RNA"/>
</dbReference>
<dbReference type="InterPro" id="IPR003124">
    <property type="entry name" value="WH2_dom"/>
</dbReference>
<feature type="compositionally biased region" description="Low complexity" evidence="4">
    <location>
        <begin position="481"/>
        <end position="496"/>
    </location>
</feature>
<comment type="catalytic activity">
    <reaction evidence="2">
        <text>L-threonyl-[protein] + ATP = O-phospho-L-threonyl-[protein] + ADP + H(+)</text>
        <dbReference type="Rhea" id="RHEA:46608"/>
        <dbReference type="Rhea" id="RHEA-COMP:11060"/>
        <dbReference type="Rhea" id="RHEA-COMP:11605"/>
        <dbReference type="ChEBI" id="CHEBI:15378"/>
        <dbReference type="ChEBI" id="CHEBI:30013"/>
        <dbReference type="ChEBI" id="CHEBI:30616"/>
        <dbReference type="ChEBI" id="CHEBI:61977"/>
        <dbReference type="ChEBI" id="CHEBI:456216"/>
        <dbReference type="EC" id="2.7.11.1"/>
    </reaction>
</comment>
<proteinExistence type="predicted"/>
<dbReference type="GO" id="GO:0005856">
    <property type="term" value="C:cytoskeleton"/>
    <property type="evidence" value="ECO:0007669"/>
    <property type="project" value="TreeGrafter"/>
</dbReference>
<evidence type="ECO:0000259" key="5">
    <source>
        <dbReference type="PROSITE" id="PS51082"/>
    </source>
</evidence>
<evidence type="ECO:0000256" key="4">
    <source>
        <dbReference type="SAM" id="MobiDB-lite"/>
    </source>
</evidence>
<name>A0A7S1KQS7_9EUKA</name>
<accession>A0A7S1KQS7</accession>
<dbReference type="PROSITE" id="PS51082">
    <property type="entry name" value="WH2"/>
    <property type="match status" value="1"/>
</dbReference>
<evidence type="ECO:0000256" key="3">
    <source>
        <dbReference type="ARBA" id="ARBA00048679"/>
    </source>
</evidence>
<reference evidence="6" key="1">
    <citation type="submission" date="2021-01" db="EMBL/GenBank/DDBJ databases">
        <authorList>
            <person name="Corre E."/>
            <person name="Pelletier E."/>
            <person name="Niang G."/>
            <person name="Scheremetjew M."/>
            <person name="Finn R."/>
            <person name="Kale V."/>
            <person name="Holt S."/>
            <person name="Cochrane G."/>
            <person name="Meng A."/>
            <person name="Brown T."/>
            <person name="Cohen L."/>
        </authorList>
    </citation>
    <scope>NUCLEOTIDE SEQUENCE</scope>
    <source>
        <strain evidence="6">WS</strain>
    </source>
</reference>
<protein>
    <recommendedName>
        <fullName evidence="5">WH2 domain-containing protein</fullName>
    </recommendedName>
</protein>
<feature type="region of interest" description="Disordered" evidence="4">
    <location>
        <begin position="202"/>
        <end position="221"/>
    </location>
</feature>
<feature type="region of interest" description="Disordered" evidence="4">
    <location>
        <begin position="362"/>
        <end position="455"/>
    </location>
</feature>
<sequence>MPNSSADDAISKALNSSLLAKLMQDETKFVSKSGGGGGASSSSQQYIDKSKSTSSKGFTAHPPRTASSSSYAPSAQIGKLENQIHLLKQEVTKYQNQAQILRTDLKVAKYENEQYPQKIKSLESSVRNLEKDLQSRVEAFEHQVKLKQLAENNLQLVQRQLEEAKRVGPATNGAVTTLQDRVVKATKDKLELESANAQLKRELEQEKKNASQKEERSKKEVQNLVNEVSQLRDTVVSQKQIESNHLQQIESLKNQIAKLEKELQIANEKNQTLEEEKKAMRRELMSHTGNNLLEAQTRAKELEKEDLSLQLKLQEIQKELETVRASSEQNQKDAVERVATELNEKIATLEKTSKEQHVHILRLQRESAHDKTAGQERAEKERDGLKSENEALQQKLRDIEKQLAERPAQPSGPPPAPPAPAVVKSGGPPPPPPMSGMPVIRSSGAPKVGGGTSALFADISRGGFKLRKVPKTEMKRPVSPKKLAQQKAGGAKSGGFAPTGNPFMDELRKKQASLRK</sequence>
<dbReference type="GO" id="GO:0031032">
    <property type="term" value="P:actomyosin structure organization"/>
    <property type="evidence" value="ECO:0007669"/>
    <property type="project" value="TreeGrafter"/>
</dbReference>
<feature type="compositionally biased region" description="Pro residues" evidence="4">
    <location>
        <begin position="410"/>
        <end position="420"/>
    </location>
</feature>
<dbReference type="AlphaFoldDB" id="A0A7S1KQS7"/>
<comment type="catalytic activity">
    <reaction evidence="3">
        <text>L-seryl-[protein] + ATP = O-phospho-L-seryl-[protein] + ADP + H(+)</text>
        <dbReference type="Rhea" id="RHEA:17989"/>
        <dbReference type="Rhea" id="RHEA-COMP:9863"/>
        <dbReference type="Rhea" id="RHEA-COMP:11604"/>
        <dbReference type="ChEBI" id="CHEBI:15378"/>
        <dbReference type="ChEBI" id="CHEBI:29999"/>
        <dbReference type="ChEBI" id="CHEBI:30616"/>
        <dbReference type="ChEBI" id="CHEBI:83421"/>
        <dbReference type="ChEBI" id="CHEBI:456216"/>
        <dbReference type="EC" id="2.7.11.1"/>
    </reaction>
</comment>
<evidence type="ECO:0000256" key="2">
    <source>
        <dbReference type="ARBA" id="ARBA00047899"/>
    </source>
</evidence>
<dbReference type="PANTHER" id="PTHR22988">
    <property type="entry name" value="MYOTONIC DYSTROPHY S/T KINASE-RELATED"/>
    <property type="match status" value="1"/>
</dbReference>
<feature type="region of interest" description="Disordered" evidence="4">
    <location>
        <begin position="29"/>
        <end position="74"/>
    </location>
</feature>
<dbReference type="GO" id="GO:0004674">
    <property type="term" value="F:protein serine/threonine kinase activity"/>
    <property type="evidence" value="ECO:0007669"/>
    <property type="project" value="UniProtKB-EC"/>
</dbReference>
<dbReference type="PANTHER" id="PTHR22988:SF71">
    <property type="entry name" value="CITRON RHO-INTERACTING KINASE"/>
    <property type="match status" value="1"/>
</dbReference>
<dbReference type="GO" id="GO:0003779">
    <property type="term" value="F:actin binding"/>
    <property type="evidence" value="ECO:0007669"/>
    <property type="project" value="InterPro"/>
</dbReference>
<feature type="compositionally biased region" description="Polar residues" evidence="4">
    <location>
        <begin position="44"/>
        <end position="57"/>
    </location>
</feature>
<gene>
    <name evidence="6" type="ORF">PCOS0759_LOCUS5307</name>
</gene>
<dbReference type="InterPro" id="IPR050839">
    <property type="entry name" value="Rho-assoc_Ser/Thr_Kinase"/>
</dbReference>